<organism evidence="1 2">
    <name type="scientific">Kribbella lupini</name>
    <dbReference type="NCBI Taxonomy" id="291602"/>
    <lineage>
        <taxon>Bacteria</taxon>
        <taxon>Bacillati</taxon>
        <taxon>Actinomycetota</taxon>
        <taxon>Actinomycetes</taxon>
        <taxon>Propionibacteriales</taxon>
        <taxon>Kribbellaceae</taxon>
        <taxon>Kribbella</taxon>
    </lineage>
</organism>
<reference evidence="2" key="1">
    <citation type="journal article" date="2019" name="Int. J. Syst. Evol. Microbiol.">
        <title>The Global Catalogue of Microorganisms (GCM) 10K type strain sequencing project: providing services to taxonomists for standard genome sequencing and annotation.</title>
        <authorList>
            <consortium name="The Broad Institute Genomics Platform"/>
            <consortium name="The Broad Institute Genome Sequencing Center for Infectious Disease"/>
            <person name="Wu L."/>
            <person name="Ma J."/>
        </authorList>
    </citation>
    <scope>NUCLEOTIDE SEQUENCE [LARGE SCALE GENOMIC DNA]</scope>
    <source>
        <strain evidence="2">JCM 14303</strain>
    </source>
</reference>
<dbReference type="Proteomes" id="UP001500363">
    <property type="component" value="Unassembled WGS sequence"/>
</dbReference>
<evidence type="ECO:0000313" key="1">
    <source>
        <dbReference type="EMBL" id="GAA1521571.1"/>
    </source>
</evidence>
<name>A0ABP4LDP6_9ACTN</name>
<protein>
    <submittedName>
        <fullName evidence="1">Uncharacterized protein</fullName>
    </submittedName>
</protein>
<dbReference type="EMBL" id="BAAANC010000001">
    <property type="protein sequence ID" value="GAA1521571.1"/>
    <property type="molecule type" value="Genomic_DNA"/>
</dbReference>
<comment type="caution">
    <text evidence="1">The sequence shown here is derived from an EMBL/GenBank/DDBJ whole genome shotgun (WGS) entry which is preliminary data.</text>
</comment>
<accession>A0ABP4LDP6</accession>
<gene>
    <name evidence="1" type="ORF">GCM10009741_23310</name>
</gene>
<evidence type="ECO:0000313" key="2">
    <source>
        <dbReference type="Proteomes" id="UP001500363"/>
    </source>
</evidence>
<proteinExistence type="predicted"/>
<keyword evidence="2" id="KW-1185">Reference proteome</keyword>
<sequence>MPPPNPATVDETDVDEVANGPREASMLELLGAGPRSYGLSAAWLGGAATATAPTRAAVSVTVGRTLRNLT</sequence>